<organism evidence="1 2">
    <name type="scientific">Pseudomonas fluorescens</name>
    <dbReference type="NCBI Taxonomy" id="294"/>
    <lineage>
        <taxon>Bacteria</taxon>
        <taxon>Pseudomonadati</taxon>
        <taxon>Pseudomonadota</taxon>
        <taxon>Gammaproteobacteria</taxon>
        <taxon>Pseudomonadales</taxon>
        <taxon>Pseudomonadaceae</taxon>
        <taxon>Pseudomonas</taxon>
    </lineage>
</organism>
<evidence type="ECO:0000313" key="1">
    <source>
        <dbReference type="EMBL" id="SUD31746.1"/>
    </source>
</evidence>
<dbReference type="InterPro" id="IPR014710">
    <property type="entry name" value="RmlC-like_jellyroll"/>
</dbReference>
<evidence type="ECO:0000313" key="2">
    <source>
        <dbReference type="Proteomes" id="UP000255125"/>
    </source>
</evidence>
<dbReference type="CDD" id="cd20297">
    <property type="entry name" value="cupin_HQDO_small"/>
    <property type="match status" value="1"/>
</dbReference>
<dbReference type="Gene3D" id="2.60.120.10">
    <property type="entry name" value="Jelly Rolls"/>
    <property type="match status" value="1"/>
</dbReference>
<sequence>MCDVLLAHCYYNKTVKTMGSAAIETVFGSLDNYCKGSVEIISGQASHYAFSNIFEVAEKSLPYEKVVVGLNLDYVIETLRAEGQSPWFTAAHDEFAIVMDGEVRVDFLKLDVPLQAGEGTRLAGELPAGKPMGYVQLSRGHQCVLPAGTAYRFDSSRPGVILQQTIKGPLSVEKWADICLR</sequence>
<gene>
    <name evidence="1" type="ORF">NCTC10392_03684</name>
</gene>
<reference evidence="1 2" key="1">
    <citation type="submission" date="2018-06" db="EMBL/GenBank/DDBJ databases">
        <authorList>
            <consortium name="Pathogen Informatics"/>
            <person name="Doyle S."/>
        </authorList>
    </citation>
    <scope>NUCLEOTIDE SEQUENCE [LARGE SCALE GENOMIC DNA]</scope>
    <source>
        <strain evidence="1 2">NCTC10392</strain>
    </source>
</reference>
<proteinExistence type="predicted"/>
<name>A0A379IG85_PSEFL</name>
<dbReference type="GO" id="GO:0051213">
    <property type="term" value="F:dioxygenase activity"/>
    <property type="evidence" value="ECO:0007669"/>
    <property type="project" value="UniProtKB-KW"/>
</dbReference>
<accession>A0A379IG85</accession>
<keyword evidence="1" id="KW-0560">Oxidoreductase</keyword>
<dbReference type="EMBL" id="UGUS01000002">
    <property type="protein sequence ID" value="SUD31746.1"/>
    <property type="molecule type" value="Genomic_DNA"/>
</dbReference>
<dbReference type="Proteomes" id="UP000255125">
    <property type="component" value="Unassembled WGS sequence"/>
</dbReference>
<protein>
    <submittedName>
        <fullName evidence="1">Hydroquinone dioxygenase small subunit</fullName>
    </submittedName>
</protein>
<dbReference type="AlphaFoldDB" id="A0A379IG85"/>
<keyword evidence="1" id="KW-0223">Dioxygenase</keyword>